<dbReference type="NCBIfam" id="TIGR00350">
    <property type="entry name" value="lytR_cpsA_psr"/>
    <property type="match status" value="1"/>
</dbReference>
<dbReference type="AlphaFoldDB" id="A0A7W3P8D3"/>
<accession>A0A7W3P8D3</accession>
<organism evidence="5 6">
    <name type="scientific">Nocardioides ginsengisegetis</name>
    <dbReference type="NCBI Taxonomy" id="661491"/>
    <lineage>
        <taxon>Bacteria</taxon>
        <taxon>Bacillati</taxon>
        <taxon>Actinomycetota</taxon>
        <taxon>Actinomycetes</taxon>
        <taxon>Propionibacteriales</taxon>
        <taxon>Nocardioidaceae</taxon>
        <taxon>Nocardioides</taxon>
    </lineage>
</organism>
<gene>
    <name evidence="5" type="ORF">FB382_000624</name>
</gene>
<dbReference type="Gene3D" id="3.40.630.190">
    <property type="entry name" value="LCP protein"/>
    <property type="match status" value="1"/>
</dbReference>
<evidence type="ECO:0000256" key="2">
    <source>
        <dbReference type="SAM" id="MobiDB-lite"/>
    </source>
</evidence>
<name>A0A7W3P8D3_9ACTN</name>
<keyword evidence="3" id="KW-1133">Transmembrane helix</keyword>
<dbReference type="EMBL" id="JACGXA010000001">
    <property type="protein sequence ID" value="MBA8802333.1"/>
    <property type="molecule type" value="Genomic_DNA"/>
</dbReference>
<dbReference type="RefSeq" id="WP_182536728.1">
    <property type="nucleotide sequence ID" value="NZ_JACGXA010000001.1"/>
</dbReference>
<keyword evidence="6" id="KW-1185">Reference proteome</keyword>
<feature type="domain" description="Cell envelope-related transcriptional attenuator" evidence="4">
    <location>
        <begin position="186"/>
        <end position="324"/>
    </location>
</feature>
<evidence type="ECO:0000313" key="5">
    <source>
        <dbReference type="EMBL" id="MBA8802333.1"/>
    </source>
</evidence>
<feature type="region of interest" description="Disordered" evidence="2">
    <location>
        <begin position="1"/>
        <end position="105"/>
    </location>
</feature>
<evidence type="ECO:0000256" key="3">
    <source>
        <dbReference type="SAM" id="Phobius"/>
    </source>
</evidence>
<feature type="transmembrane region" description="Helical" evidence="3">
    <location>
        <begin position="115"/>
        <end position="135"/>
    </location>
</feature>
<dbReference type="Pfam" id="PF03816">
    <property type="entry name" value="LytR_cpsA_psr"/>
    <property type="match status" value="1"/>
</dbReference>
<dbReference type="Proteomes" id="UP000580910">
    <property type="component" value="Unassembled WGS sequence"/>
</dbReference>
<dbReference type="InterPro" id="IPR050922">
    <property type="entry name" value="LytR/CpsA/Psr_CW_biosynth"/>
</dbReference>
<protein>
    <submittedName>
        <fullName evidence="5">LCP family protein required for cell wall assembly</fullName>
    </submittedName>
</protein>
<feature type="compositionally biased region" description="Gly residues" evidence="2">
    <location>
        <begin position="88"/>
        <end position="105"/>
    </location>
</feature>
<evidence type="ECO:0000256" key="1">
    <source>
        <dbReference type="ARBA" id="ARBA00006068"/>
    </source>
</evidence>
<dbReference type="InterPro" id="IPR004474">
    <property type="entry name" value="LytR_CpsA_psr"/>
</dbReference>
<keyword evidence="3" id="KW-0812">Transmembrane</keyword>
<comment type="similarity">
    <text evidence="1">Belongs to the LytR/CpsA/Psr (LCP) family.</text>
</comment>
<dbReference type="PANTHER" id="PTHR33392:SF6">
    <property type="entry name" value="POLYISOPRENYL-TEICHOIC ACID--PEPTIDOGLYCAN TEICHOIC ACID TRANSFERASE TAGU"/>
    <property type="match status" value="1"/>
</dbReference>
<reference evidence="5 6" key="1">
    <citation type="submission" date="2020-07" db="EMBL/GenBank/DDBJ databases">
        <title>Sequencing the genomes of 1000 actinobacteria strains.</title>
        <authorList>
            <person name="Klenk H.-P."/>
        </authorList>
    </citation>
    <scope>NUCLEOTIDE SEQUENCE [LARGE SCALE GENOMIC DNA]</scope>
    <source>
        <strain evidence="5 6">DSM 21349</strain>
    </source>
</reference>
<comment type="caution">
    <text evidence="5">The sequence shown here is derived from an EMBL/GenBank/DDBJ whole genome shotgun (WGS) entry which is preliminary data.</text>
</comment>
<sequence length="426" mass="45842">MSDRPRGNGGPEDGTPEYNWLYGKKGQQPNDADATRAVPQQPRPDETQVMPAASKDARGQQAPRPTDPPRQYRPTSRPTPPPVAPAPGGSGGSGRGSGRRFGGGLRRPRIRPVRWVILLVLLYIAYLVIVPFFAWSKVHKVSWEPDGKRPDDQPGTTYLLVGSDSRAGLSAAERKKLGTGNAAGQRTDTILILHTGSGPNLLMSIPRDSIVEIPGHGTTKINAAFAYGGAKLLTRTVEQNTGIRIDDYVEIGLGGLAGVVDAVGGITICPTEDMDDKLANLHVKKGCQEADGTTALGYARSRHTSNIGDIDRVKHQREVVSAVGDAVVSPWTFLNPFRYWNLLTSVPDFFAFGEGTSTVRAAMWASAMTHVDGKNGLSCVVPIADLSVRWDPTRSKQMFKYIIEDKTSDIPQSLCTPTGLPKGVTG</sequence>
<evidence type="ECO:0000259" key="4">
    <source>
        <dbReference type="Pfam" id="PF03816"/>
    </source>
</evidence>
<evidence type="ECO:0000313" key="6">
    <source>
        <dbReference type="Proteomes" id="UP000580910"/>
    </source>
</evidence>
<keyword evidence="3" id="KW-0472">Membrane</keyword>
<proteinExistence type="inferred from homology"/>
<dbReference type="PANTHER" id="PTHR33392">
    <property type="entry name" value="POLYISOPRENYL-TEICHOIC ACID--PEPTIDOGLYCAN TEICHOIC ACID TRANSFERASE TAGU"/>
    <property type="match status" value="1"/>
</dbReference>